<feature type="signal peptide" evidence="1">
    <location>
        <begin position="1"/>
        <end position="24"/>
    </location>
</feature>
<feature type="non-terminal residue" evidence="2">
    <location>
        <position position="184"/>
    </location>
</feature>
<gene>
    <name evidence="2" type="ORF">CRU78_05395</name>
</gene>
<proteinExistence type="predicted"/>
<sequence length="184" mass="19215">MNKLSILAAALAISASVASPTAFAQQKFVTIGTGGVTGVYYAAGGAICRLMNKERATHGIRCSVESTGGSVYNVNTIKAGELDFGVAQSDVAYNALKGENQFKGAAFGDLRSVFSIHPEPLVVLAREDAKVVSLLDFKGKRFNIGNPGSGQRATMDILLPALGMKTSDFSLVSEMKADEHGAAL</sequence>
<dbReference type="EMBL" id="PDHS01000117">
    <property type="protein sequence ID" value="MQM29997.1"/>
    <property type="molecule type" value="Genomic_DNA"/>
</dbReference>
<dbReference type="PANTHER" id="PTHR42941">
    <property type="entry name" value="SLL1037 PROTEIN"/>
    <property type="match status" value="1"/>
</dbReference>
<dbReference type="AlphaFoldDB" id="A0A6A7RR02"/>
<accession>A0A6A7RR02</accession>
<dbReference type="Pfam" id="PF16868">
    <property type="entry name" value="NMT1_3"/>
    <property type="match status" value="1"/>
</dbReference>
<feature type="chain" id="PRO_5025485638" evidence="1">
    <location>
        <begin position="25"/>
        <end position="184"/>
    </location>
</feature>
<dbReference type="PANTHER" id="PTHR42941:SF1">
    <property type="entry name" value="SLL1037 PROTEIN"/>
    <property type="match status" value="1"/>
</dbReference>
<dbReference type="NCBIfam" id="TIGR02122">
    <property type="entry name" value="TRAP_TAXI"/>
    <property type="match status" value="1"/>
</dbReference>
<evidence type="ECO:0000313" key="2">
    <source>
        <dbReference type="EMBL" id="MQM29997.1"/>
    </source>
</evidence>
<reference evidence="2 3" key="1">
    <citation type="submission" date="2017-09" db="EMBL/GenBank/DDBJ databases">
        <title>Metagenomic Analysis Reveals Denitrifying Candidatus Accumulibacter and Flanking Population as a Source of N2O.</title>
        <authorList>
            <person name="Gao H."/>
            <person name="Mao Y."/>
            <person name="Zhao X."/>
            <person name="Liu W.-T."/>
            <person name="Zhang T."/>
            <person name="Wells G."/>
        </authorList>
    </citation>
    <scope>NUCLEOTIDE SEQUENCE [LARGE SCALE GENOMIC DNA]</scope>
    <source>
        <strain evidence="2">CANDO_2_IC</strain>
    </source>
</reference>
<name>A0A6A7RR02_9PROT</name>
<keyword evidence="1" id="KW-0732">Signal</keyword>
<evidence type="ECO:0000256" key="1">
    <source>
        <dbReference type="SAM" id="SignalP"/>
    </source>
</evidence>
<evidence type="ECO:0000313" key="3">
    <source>
        <dbReference type="Proteomes" id="UP000342300"/>
    </source>
</evidence>
<dbReference type="Proteomes" id="UP000342300">
    <property type="component" value="Unassembled WGS sequence"/>
</dbReference>
<protein>
    <submittedName>
        <fullName evidence="2">C4-dicarboxylate ABC transporter substrate-binding protein</fullName>
    </submittedName>
</protein>
<organism evidence="2 3">
    <name type="scientific">Candidatus Accumulibacter phosphatis</name>
    <dbReference type="NCBI Taxonomy" id="327160"/>
    <lineage>
        <taxon>Bacteria</taxon>
        <taxon>Pseudomonadati</taxon>
        <taxon>Pseudomonadota</taxon>
        <taxon>Betaproteobacteria</taxon>
        <taxon>Candidatus Accumulibacter</taxon>
    </lineage>
</organism>
<dbReference type="InterPro" id="IPR011852">
    <property type="entry name" value="TRAP_TAXI"/>
</dbReference>
<comment type="caution">
    <text evidence="2">The sequence shown here is derived from an EMBL/GenBank/DDBJ whole genome shotgun (WGS) entry which is preliminary data.</text>
</comment>
<dbReference type="Gene3D" id="3.40.190.10">
    <property type="entry name" value="Periplasmic binding protein-like II"/>
    <property type="match status" value="1"/>
</dbReference>
<dbReference type="SUPFAM" id="SSF53850">
    <property type="entry name" value="Periplasmic binding protein-like II"/>
    <property type="match status" value="1"/>
</dbReference>